<gene>
    <name evidence="3" type="ORF">EV685_3779</name>
</gene>
<dbReference type="InterPro" id="IPR042099">
    <property type="entry name" value="ANL_N_sf"/>
</dbReference>
<reference evidence="3 4" key="1">
    <citation type="submission" date="2019-02" db="EMBL/GenBank/DDBJ databases">
        <title>Genomic Encyclopedia of Type Strains, Phase IV (KMG-IV): sequencing the most valuable type-strain genomes for metagenomic binning, comparative biology and taxonomic classification.</title>
        <authorList>
            <person name="Goeker M."/>
        </authorList>
    </citation>
    <scope>NUCLEOTIDE SEQUENCE [LARGE SCALE GENOMIC DNA]</scope>
    <source>
        <strain evidence="3 4">DSM 10617</strain>
    </source>
</reference>
<protein>
    <submittedName>
        <fullName evidence="3">Trans-feruloyl-CoA synthase</fullName>
    </submittedName>
</protein>
<accession>A0A4Q7LAN6</accession>
<dbReference type="Pfam" id="PF00501">
    <property type="entry name" value="AMP-binding"/>
    <property type="match status" value="1"/>
</dbReference>
<evidence type="ECO:0000259" key="2">
    <source>
        <dbReference type="Pfam" id="PF00501"/>
    </source>
</evidence>
<dbReference type="AlphaFoldDB" id="A0A4Q7LAN6"/>
<evidence type="ECO:0000313" key="3">
    <source>
        <dbReference type="EMBL" id="RZS47569.1"/>
    </source>
</evidence>
<dbReference type="OrthoDB" id="9766486at2"/>
<dbReference type="RefSeq" id="WP_130483583.1">
    <property type="nucleotide sequence ID" value="NZ_SGWV01000012.1"/>
</dbReference>
<dbReference type="SUPFAM" id="SSF56801">
    <property type="entry name" value="Acetyl-CoA synthetase-like"/>
    <property type="match status" value="1"/>
</dbReference>
<dbReference type="GO" id="GO:0016405">
    <property type="term" value="F:CoA-ligase activity"/>
    <property type="evidence" value="ECO:0007669"/>
    <property type="project" value="TreeGrafter"/>
</dbReference>
<dbReference type="CDD" id="cd05921">
    <property type="entry name" value="FCS"/>
    <property type="match status" value="1"/>
</dbReference>
<sequence>MNTPVAPQAAPQPAPRIRETRFGGAVDARAETRADGSVLLQSTEPLRWYPERLTDALEQGAAQAPDRSLVAQRVRQSDGSRGDWRHVSYAQMLQRAQAIGQALVDRGLSAERPVVILSDNDIEHLSLALGAMWAGVAYAPISSAYSLVSQDFGKLRHILATLTPGLVFASGPAYARAIAACVGSDVEVVLTEGTLDGRAVTPFEALLSTPPGATGAAAHAAVGPDTIAKFLFTSGSTKLPKGVVNTNRMLCANQQMIRQCMAFLADEPPVLVDWLPWNHTFGGNHNVGIALYNGGTLYIDEGKPTPAGMAETLRNLREISPTVYFNVPKGLEELASAAEHDDALCRTLCARLNAFFFAGAGLSQAVWDRLDRLGERTLGHRVPMISGLGMTETAPSAMFAVGAGQSAGSIGLPVPGVEVKLVRQGDGPWDKTEVRFRGPNVMPGYWRAPEQTAEAFDAEGYYCTGDAVRFIDPERPERGLRFDGRIAEDFKLSTGTFVSVGPLRARVIAASDPCVQDVVVTGLNRDEIGALLFPRLDACRRLAGLDAAVPAPEVLHHPTVRAFFQRLADGLWASGTGSANRVARLHVLAEPPSIDKGEVTDKGSINQRAVLQHRAALVEALYEGGEADPFVILPQRA</sequence>
<dbReference type="PANTHER" id="PTHR24096">
    <property type="entry name" value="LONG-CHAIN-FATTY-ACID--COA LIGASE"/>
    <property type="match status" value="1"/>
</dbReference>
<dbReference type="Proteomes" id="UP000293433">
    <property type="component" value="Unassembled WGS sequence"/>
</dbReference>
<feature type="region of interest" description="Disordered" evidence="1">
    <location>
        <begin position="1"/>
        <end position="29"/>
    </location>
</feature>
<feature type="compositionally biased region" description="Low complexity" evidence="1">
    <location>
        <begin position="1"/>
        <end position="11"/>
    </location>
</feature>
<comment type="caution">
    <text evidence="3">The sequence shown here is derived from an EMBL/GenBank/DDBJ whole genome shotgun (WGS) entry which is preliminary data.</text>
</comment>
<dbReference type="InterPro" id="IPR000873">
    <property type="entry name" value="AMP-dep_synth/lig_dom"/>
</dbReference>
<dbReference type="PANTHER" id="PTHR24096:SF420">
    <property type="entry name" value="LONG-CHAIN-FATTY-ACID--COA LIGASE-RELATED"/>
    <property type="match status" value="1"/>
</dbReference>
<dbReference type="Gene3D" id="3.40.50.12780">
    <property type="entry name" value="N-terminal domain of ligase-like"/>
    <property type="match status" value="1"/>
</dbReference>
<proteinExistence type="predicted"/>
<keyword evidence="4" id="KW-1185">Reference proteome</keyword>
<dbReference type="EMBL" id="SGWV01000012">
    <property type="protein sequence ID" value="RZS47569.1"/>
    <property type="molecule type" value="Genomic_DNA"/>
</dbReference>
<organism evidence="3 4">
    <name type="scientific">Sphaerotilus mobilis</name>
    <dbReference type="NCBI Taxonomy" id="47994"/>
    <lineage>
        <taxon>Bacteria</taxon>
        <taxon>Pseudomonadati</taxon>
        <taxon>Pseudomonadota</taxon>
        <taxon>Betaproteobacteria</taxon>
        <taxon>Burkholderiales</taxon>
        <taxon>Sphaerotilaceae</taxon>
        <taxon>Sphaerotilus</taxon>
    </lineage>
</organism>
<evidence type="ECO:0000313" key="4">
    <source>
        <dbReference type="Proteomes" id="UP000293433"/>
    </source>
</evidence>
<evidence type="ECO:0000256" key="1">
    <source>
        <dbReference type="SAM" id="MobiDB-lite"/>
    </source>
</evidence>
<name>A0A4Q7LAN6_9BURK</name>
<feature type="domain" description="AMP-dependent synthetase/ligase" evidence="2">
    <location>
        <begin position="58"/>
        <end position="446"/>
    </location>
</feature>